<dbReference type="Pfam" id="PF03167">
    <property type="entry name" value="UDG"/>
    <property type="match status" value="1"/>
</dbReference>
<evidence type="ECO:0000256" key="2">
    <source>
        <dbReference type="ARBA" id="ARBA00022763"/>
    </source>
</evidence>
<dbReference type="GO" id="GO:0005634">
    <property type="term" value="C:nucleus"/>
    <property type="evidence" value="ECO:0007669"/>
    <property type="project" value="TreeGrafter"/>
</dbReference>
<dbReference type="EMBL" id="JANBPK010001474">
    <property type="protein sequence ID" value="KAJ2922884.1"/>
    <property type="molecule type" value="Genomic_DNA"/>
</dbReference>
<dbReference type="SMART" id="SM00986">
    <property type="entry name" value="UDG"/>
    <property type="match status" value="1"/>
</dbReference>
<dbReference type="Gene3D" id="3.40.470.10">
    <property type="entry name" value="Uracil-DNA glycosylase-like domain"/>
    <property type="match status" value="1"/>
</dbReference>
<feature type="transmembrane region" description="Helical" evidence="7">
    <location>
        <begin position="197"/>
        <end position="217"/>
    </location>
</feature>
<evidence type="ECO:0000256" key="7">
    <source>
        <dbReference type="SAM" id="Phobius"/>
    </source>
</evidence>
<evidence type="ECO:0000256" key="6">
    <source>
        <dbReference type="RuleBase" id="RU003780"/>
    </source>
</evidence>
<protein>
    <recommendedName>
        <fullName evidence="6">Uracil-DNA glycosylase</fullName>
        <ecNumber evidence="6">3.2.2.27</ecNumber>
    </recommendedName>
</protein>
<dbReference type="PROSITE" id="PS00130">
    <property type="entry name" value="U_DNA_GLYCOSYLASE"/>
    <property type="match status" value="1"/>
</dbReference>
<dbReference type="NCBIfam" id="TIGR00628">
    <property type="entry name" value="ung"/>
    <property type="match status" value="1"/>
</dbReference>
<feature type="domain" description="Uracil-DNA glycosylase-like" evidence="8">
    <location>
        <begin position="48"/>
        <end position="216"/>
    </location>
</feature>
<keyword evidence="2 6" id="KW-0227">DNA damage</keyword>
<name>A0A9W8MBT1_9AGAR</name>
<dbReference type="InterPro" id="IPR036895">
    <property type="entry name" value="Uracil-DNA_glycosylase-like_sf"/>
</dbReference>
<accession>A0A9W8MBT1</accession>
<gene>
    <name evidence="9" type="ORF">H1R20_g14242</name>
</gene>
<dbReference type="PANTHER" id="PTHR11264:SF0">
    <property type="entry name" value="URACIL-DNA GLYCOSYLASE"/>
    <property type="match status" value="1"/>
</dbReference>
<proteinExistence type="inferred from homology"/>
<keyword evidence="7" id="KW-0472">Membrane</keyword>
<comment type="catalytic activity">
    <reaction evidence="6">
        <text>Hydrolyzes single-stranded DNA or mismatched double-stranded DNA and polynucleotides, releasing free uracil.</text>
        <dbReference type="EC" id="3.2.2.27"/>
    </reaction>
</comment>
<evidence type="ECO:0000313" key="10">
    <source>
        <dbReference type="Proteomes" id="UP001140091"/>
    </source>
</evidence>
<evidence type="ECO:0000313" key="9">
    <source>
        <dbReference type="EMBL" id="KAJ2922884.1"/>
    </source>
</evidence>
<feature type="active site" description="Proton acceptor" evidence="5">
    <location>
        <position position="63"/>
    </location>
</feature>
<dbReference type="GO" id="GO:0004844">
    <property type="term" value="F:uracil DNA N-glycosylase activity"/>
    <property type="evidence" value="ECO:0007669"/>
    <property type="project" value="UniProtKB-UniRule"/>
</dbReference>
<organism evidence="9 10">
    <name type="scientific">Candolleomyces eurysporus</name>
    <dbReference type="NCBI Taxonomy" id="2828524"/>
    <lineage>
        <taxon>Eukaryota</taxon>
        <taxon>Fungi</taxon>
        <taxon>Dikarya</taxon>
        <taxon>Basidiomycota</taxon>
        <taxon>Agaricomycotina</taxon>
        <taxon>Agaricomycetes</taxon>
        <taxon>Agaricomycetidae</taxon>
        <taxon>Agaricales</taxon>
        <taxon>Agaricineae</taxon>
        <taxon>Psathyrellaceae</taxon>
        <taxon>Candolleomyces</taxon>
    </lineage>
</organism>
<dbReference type="GO" id="GO:0097510">
    <property type="term" value="P:base-excision repair, AP site formation via deaminated base removal"/>
    <property type="evidence" value="ECO:0007669"/>
    <property type="project" value="TreeGrafter"/>
</dbReference>
<comment type="similarity">
    <text evidence="1 6">Belongs to the uracil-DNA glycosylase (UDG) superfamily. UNG family.</text>
</comment>
<dbReference type="Proteomes" id="UP001140091">
    <property type="component" value="Unassembled WGS sequence"/>
</dbReference>
<keyword evidence="7" id="KW-1133">Transmembrane helix</keyword>
<keyword evidence="7" id="KW-0812">Transmembrane</keyword>
<dbReference type="NCBIfam" id="NF003592">
    <property type="entry name" value="PRK05254.1-5"/>
    <property type="match status" value="1"/>
</dbReference>
<feature type="non-terminal residue" evidence="9">
    <location>
        <position position="1"/>
    </location>
</feature>
<comment type="caution">
    <text evidence="9">The sequence shown here is derived from an EMBL/GenBank/DDBJ whole genome shotgun (WGS) entry which is preliminary data.</text>
</comment>
<reference evidence="9" key="1">
    <citation type="submission" date="2022-06" db="EMBL/GenBank/DDBJ databases">
        <title>Genome Sequence of Candolleomyces eurysporus.</title>
        <authorList>
            <person name="Buettner E."/>
        </authorList>
    </citation>
    <scope>NUCLEOTIDE SEQUENCE</scope>
    <source>
        <strain evidence="9">VTCC 930004</strain>
    </source>
</reference>
<dbReference type="InterPro" id="IPR002043">
    <property type="entry name" value="UDG_fam1"/>
</dbReference>
<keyword evidence="4 6" id="KW-0234">DNA repair</keyword>
<dbReference type="SMART" id="SM00987">
    <property type="entry name" value="UreE_C"/>
    <property type="match status" value="1"/>
</dbReference>
<evidence type="ECO:0000256" key="3">
    <source>
        <dbReference type="ARBA" id="ARBA00022801"/>
    </source>
</evidence>
<dbReference type="CDD" id="cd10027">
    <property type="entry name" value="UDG-F1-like"/>
    <property type="match status" value="1"/>
</dbReference>
<dbReference type="InterPro" id="IPR005122">
    <property type="entry name" value="Uracil-DNA_glycosylase-like"/>
</dbReference>
<dbReference type="AlphaFoldDB" id="A0A9W8MBT1"/>
<dbReference type="EC" id="3.2.2.27" evidence="6"/>
<evidence type="ECO:0000256" key="1">
    <source>
        <dbReference type="ARBA" id="ARBA00008184"/>
    </source>
</evidence>
<sequence>MKLLQSEIRKPYFLKLKKFLWDSGLKSAQNTPQTVKIYPPAKDIYNWSKTPLGKVKVVIIGQDPYHGHGQAHGLCFSVPHGVKVPPSLQNIYKELKTEYPDFTPPKHGNLEAWSTNGVLMLNTCLTVKASEAGSHSRKGWEQFTEKVVEVIDQYGGANLPAGASGSESTGVGRGIVFLAWGAWASERVSKLSKSKHLVLTSAVSGLFTFIVRLILFANSSLLSTSTRHHIRLTKGSSAMAISKKRMNGSRKNTAQMARWIGAA</sequence>
<dbReference type="SUPFAM" id="SSF52141">
    <property type="entry name" value="Uracil-DNA glycosylase-like"/>
    <property type="match status" value="1"/>
</dbReference>
<keyword evidence="10" id="KW-1185">Reference proteome</keyword>
<evidence type="ECO:0000256" key="4">
    <source>
        <dbReference type="ARBA" id="ARBA00023204"/>
    </source>
</evidence>
<dbReference type="GO" id="GO:0005739">
    <property type="term" value="C:mitochondrion"/>
    <property type="evidence" value="ECO:0007669"/>
    <property type="project" value="TreeGrafter"/>
</dbReference>
<evidence type="ECO:0000256" key="5">
    <source>
        <dbReference type="PROSITE-ProRule" id="PRU10072"/>
    </source>
</evidence>
<evidence type="ECO:0000259" key="8">
    <source>
        <dbReference type="SMART" id="SM00986"/>
    </source>
</evidence>
<comment type="function">
    <text evidence="6">Excises uracil residues from the DNA which can arise as a result of misincorporation of dUMP residues by DNA polymerase or due to deamination of cytosine.</text>
</comment>
<dbReference type="InterPro" id="IPR018085">
    <property type="entry name" value="Ura-DNA_Glyclase_AS"/>
</dbReference>
<dbReference type="OrthoDB" id="10031947at2759"/>
<dbReference type="PANTHER" id="PTHR11264">
    <property type="entry name" value="URACIL-DNA GLYCOSYLASE"/>
    <property type="match status" value="1"/>
</dbReference>
<keyword evidence="3 6" id="KW-0378">Hydrolase</keyword>